<evidence type="ECO:0000313" key="1">
    <source>
        <dbReference type="EMBL" id="QHT71352.1"/>
    </source>
</evidence>
<evidence type="ECO:0000313" key="2">
    <source>
        <dbReference type="Proteomes" id="UP000480178"/>
    </source>
</evidence>
<organism evidence="1 2">
    <name type="scientific">Rhodocytophaga rosea</name>
    <dbReference type="NCBI Taxonomy" id="2704465"/>
    <lineage>
        <taxon>Bacteria</taxon>
        <taxon>Pseudomonadati</taxon>
        <taxon>Bacteroidota</taxon>
        <taxon>Cytophagia</taxon>
        <taxon>Cytophagales</taxon>
        <taxon>Rhodocytophagaceae</taxon>
        <taxon>Rhodocytophaga</taxon>
    </lineage>
</organism>
<sequence>MINRNFLKKESIQLQKSYFEGWEQSNHNYERVCLELGQLRKRTKKK</sequence>
<proteinExistence type="predicted"/>
<dbReference type="RefSeq" id="WP_162447291.1">
    <property type="nucleotide sequence ID" value="NZ_CP048222.1"/>
</dbReference>
<dbReference type="EMBL" id="CP048222">
    <property type="protein sequence ID" value="QHT71352.1"/>
    <property type="molecule type" value="Genomic_DNA"/>
</dbReference>
<dbReference type="AlphaFoldDB" id="A0A6C0GVL6"/>
<protein>
    <submittedName>
        <fullName evidence="1">Uncharacterized protein</fullName>
    </submittedName>
</protein>
<dbReference type="Proteomes" id="UP000480178">
    <property type="component" value="Chromosome"/>
</dbReference>
<accession>A0A6C0GVL6</accession>
<reference evidence="1 2" key="1">
    <citation type="submission" date="2020-01" db="EMBL/GenBank/DDBJ databases">
        <authorList>
            <person name="Kim M.K."/>
        </authorList>
    </citation>
    <scope>NUCLEOTIDE SEQUENCE [LARGE SCALE GENOMIC DNA]</scope>
    <source>
        <strain evidence="1 2">172606-1</strain>
    </source>
</reference>
<gene>
    <name evidence="1" type="ORF">GXP67_34195</name>
</gene>
<keyword evidence="2" id="KW-1185">Reference proteome</keyword>
<dbReference type="KEGG" id="rhoz:GXP67_34195"/>
<name>A0A6C0GVL6_9BACT</name>